<comment type="similarity">
    <text evidence="2">Belongs to the GSP M family.</text>
</comment>
<evidence type="ECO:0000313" key="11">
    <source>
        <dbReference type="EMBL" id="RDD64026.1"/>
    </source>
</evidence>
<dbReference type="GO" id="GO:0005886">
    <property type="term" value="C:plasma membrane"/>
    <property type="evidence" value="ECO:0007669"/>
    <property type="project" value="UniProtKB-SubCell"/>
</dbReference>
<proteinExistence type="inferred from homology"/>
<evidence type="ECO:0000256" key="7">
    <source>
        <dbReference type="ARBA" id="ARBA00022927"/>
    </source>
</evidence>
<dbReference type="Gene3D" id="3.30.1360.100">
    <property type="entry name" value="General secretion pathway protein M, EpsM"/>
    <property type="match status" value="1"/>
</dbReference>
<dbReference type="OrthoDB" id="7873424at2"/>
<dbReference type="GO" id="GO:0015628">
    <property type="term" value="P:protein secretion by the type II secretion system"/>
    <property type="evidence" value="ECO:0007669"/>
    <property type="project" value="InterPro"/>
</dbReference>
<evidence type="ECO:0008006" key="13">
    <source>
        <dbReference type="Google" id="ProtNLM"/>
    </source>
</evidence>
<keyword evidence="3" id="KW-0813">Transport</keyword>
<evidence type="ECO:0000256" key="10">
    <source>
        <dbReference type="SAM" id="Phobius"/>
    </source>
</evidence>
<dbReference type="InterPro" id="IPR023229">
    <property type="entry name" value="T2SS_M_periplasmic_sf"/>
</dbReference>
<accession>A0A369TM60</accession>
<keyword evidence="5" id="KW-0997">Cell inner membrane</keyword>
<keyword evidence="9 10" id="KW-0472">Membrane</keyword>
<dbReference type="GO" id="GO:0015627">
    <property type="term" value="C:type II protein secretion system complex"/>
    <property type="evidence" value="ECO:0007669"/>
    <property type="project" value="InterPro"/>
</dbReference>
<reference evidence="11 12" key="1">
    <citation type="submission" date="2018-07" db="EMBL/GenBank/DDBJ databases">
        <title>Thalassococcus profundi sp. nov., a marine bacterium isolated from deep seawater of Okinawa Trough.</title>
        <authorList>
            <person name="Yu M."/>
        </authorList>
    </citation>
    <scope>NUCLEOTIDE SEQUENCE [LARGE SCALE GENOMIC DNA]</scope>
    <source>
        <strain evidence="11 12">WRAS1</strain>
    </source>
</reference>
<comment type="subcellular location">
    <subcellularLocation>
        <location evidence="1">Cell inner membrane</location>
        <topology evidence="1">Single-pass membrane protein</topology>
    </subcellularLocation>
</comment>
<evidence type="ECO:0000313" key="12">
    <source>
        <dbReference type="Proteomes" id="UP000253977"/>
    </source>
</evidence>
<dbReference type="Pfam" id="PF04612">
    <property type="entry name" value="T2SSM"/>
    <property type="match status" value="1"/>
</dbReference>
<evidence type="ECO:0000256" key="6">
    <source>
        <dbReference type="ARBA" id="ARBA00022692"/>
    </source>
</evidence>
<gene>
    <name evidence="11" type="ORF">DU478_22335</name>
</gene>
<evidence type="ECO:0000256" key="1">
    <source>
        <dbReference type="ARBA" id="ARBA00004377"/>
    </source>
</evidence>
<evidence type="ECO:0000256" key="9">
    <source>
        <dbReference type="ARBA" id="ARBA00023136"/>
    </source>
</evidence>
<organism evidence="11 12">
    <name type="scientific">Thalassococcus profundi</name>
    <dbReference type="NCBI Taxonomy" id="2282382"/>
    <lineage>
        <taxon>Bacteria</taxon>
        <taxon>Pseudomonadati</taxon>
        <taxon>Pseudomonadota</taxon>
        <taxon>Alphaproteobacteria</taxon>
        <taxon>Rhodobacterales</taxon>
        <taxon>Roseobacteraceae</taxon>
        <taxon>Thalassococcus</taxon>
    </lineage>
</organism>
<dbReference type="InterPro" id="IPR007690">
    <property type="entry name" value="T2SS_GspM"/>
</dbReference>
<name>A0A369TM60_9RHOB</name>
<dbReference type="SUPFAM" id="SSF103054">
    <property type="entry name" value="General secretion pathway protein M, EpsM"/>
    <property type="match status" value="1"/>
</dbReference>
<keyword evidence="6 10" id="KW-0812">Transmembrane</keyword>
<dbReference type="AlphaFoldDB" id="A0A369TM60"/>
<comment type="caution">
    <text evidence="11">The sequence shown here is derived from an EMBL/GenBank/DDBJ whole genome shotgun (WGS) entry which is preliminary data.</text>
</comment>
<evidence type="ECO:0000256" key="2">
    <source>
        <dbReference type="ARBA" id="ARBA00010637"/>
    </source>
</evidence>
<evidence type="ECO:0000256" key="4">
    <source>
        <dbReference type="ARBA" id="ARBA00022475"/>
    </source>
</evidence>
<keyword evidence="8 10" id="KW-1133">Transmembrane helix</keyword>
<keyword evidence="7" id="KW-0653">Protein transport</keyword>
<evidence type="ECO:0000256" key="5">
    <source>
        <dbReference type="ARBA" id="ARBA00022519"/>
    </source>
</evidence>
<dbReference type="RefSeq" id="WP_114513053.1">
    <property type="nucleotide sequence ID" value="NZ_QPMK01000034.1"/>
</dbReference>
<feature type="transmembrane region" description="Helical" evidence="10">
    <location>
        <begin position="18"/>
        <end position="37"/>
    </location>
</feature>
<dbReference type="Proteomes" id="UP000253977">
    <property type="component" value="Unassembled WGS sequence"/>
</dbReference>
<evidence type="ECO:0000256" key="3">
    <source>
        <dbReference type="ARBA" id="ARBA00022448"/>
    </source>
</evidence>
<protein>
    <recommendedName>
        <fullName evidence="13">Type II secretion system protein M</fullName>
    </recommendedName>
</protein>
<dbReference type="EMBL" id="QPMK01000034">
    <property type="protein sequence ID" value="RDD64026.1"/>
    <property type="molecule type" value="Genomic_DNA"/>
</dbReference>
<evidence type="ECO:0000256" key="8">
    <source>
        <dbReference type="ARBA" id="ARBA00022989"/>
    </source>
</evidence>
<sequence length="163" mass="17579">MTDRLIDLLLRRAPRERLLLGLLVIAVLPTALWFAVLEPMAARRAEARAELTEVRALQDWVAARAAEMAALGQAENSGPAAPIGLSALEQSLISADLRPAVTGLANREGGGIDLRFEAVDFAVLMGWLSRQDPGWGYDIAAFRITRGEELGVVAAELQLVPQV</sequence>
<keyword evidence="4" id="KW-1003">Cell membrane</keyword>
<keyword evidence="12" id="KW-1185">Reference proteome</keyword>